<keyword evidence="1" id="KW-1133">Transmembrane helix</keyword>
<dbReference type="Proteomes" id="UP000189337">
    <property type="component" value="Unassembled WGS sequence"/>
</dbReference>
<evidence type="ECO:0000313" key="3">
    <source>
        <dbReference type="Proteomes" id="UP000189337"/>
    </source>
</evidence>
<keyword evidence="1" id="KW-0812">Transmembrane</keyword>
<dbReference type="EMBL" id="MTSU01000026">
    <property type="protein sequence ID" value="ONF91141.1"/>
    <property type="molecule type" value="Genomic_DNA"/>
</dbReference>
<name>A0AB73M9E3_9LEPT</name>
<proteinExistence type="predicted"/>
<organism evidence="2 3">
    <name type="scientific">Leptospira santarosai</name>
    <dbReference type="NCBI Taxonomy" id="28183"/>
    <lineage>
        <taxon>Bacteria</taxon>
        <taxon>Pseudomonadati</taxon>
        <taxon>Spirochaetota</taxon>
        <taxon>Spirochaetia</taxon>
        <taxon>Leptospirales</taxon>
        <taxon>Leptospiraceae</taxon>
        <taxon>Leptospira</taxon>
    </lineage>
</organism>
<evidence type="ECO:0000256" key="1">
    <source>
        <dbReference type="SAM" id="Phobius"/>
    </source>
</evidence>
<evidence type="ECO:0000313" key="2">
    <source>
        <dbReference type="EMBL" id="ONF91141.1"/>
    </source>
</evidence>
<sequence length="87" mass="9339">MWSLDHSITGKFLGHAWQDILDWDWGKILAGVAIVVVVVFFPEVIIGAVALVAEGAVLASLIFTAAKLIIEGMAGEEAEDGRPYNTN</sequence>
<reference evidence="2 3" key="1">
    <citation type="submission" date="2017-01" db="EMBL/GenBank/DDBJ databases">
        <title>Comparative genomic analysis of Brazilian Leptospira santarosai.</title>
        <authorList>
            <person name="Moreno L.Z."/>
            <person name="Miraglia F."/>
            <person name="Kremer F.S."/>
            <person name="Eslabao M.R."/>
            <person name="Lilenbaum W."/>
            <person name="Dellagostin O.A."/>
            <person name="Moreno A.M."/>
        </authorList>
    </citation>
    <scope>NUCLEOTIDE SEQUENCE [LARGE SCALE GENOMIC DNA]</scope>
    <source>
        <strain evidence="2 3">M52/8-19</strain>
    </source>
</reference>
<feature type="transmembrane region" description="Helical" evidence="1">
    <location>
        <begin position="28"/>
        <end position="53"/>
    </location>
</feature>
<accession>A0AB73M9E3</accession>
<protein>
    <submittedName>
        <fullName evidence="2">Uncharacterized protein</fullName>
    </submittedName>
</protein>
<keyword evidence="1" id="KW-0472">Membrane</keyword>
<comment type="caution">
    <text evidence="2">The sequence shown here is derived from an EMBL/GenBank/DDBJ whole genome shotgun (WGS) entry which is preliminary data.</text>
</comment>
<dbReference type="AlphaFoldDB" id="A0AB73M9E3"/>
<gene>
    <name evidence="2" type="ORF">BWD14_18335</name>
</gene>